<dbReference type="Gene3D" id="3.10.20.30">
    <property type="match status" value="1"/>
</dbReference>
<dbReference type="CDD" id="cd00754">
    <property type="entry name" value="Ubl_MoaD"/>
    <property type="match status" value="1"/>
</dbReference>
<dbReference type="Pfam" id="PF02597">
    <property type="entry name" value="ThiS"/>
    <property type="match status" value="1"/>
</dbReference>
<reference evidence="2" key="1">
    <citation type="submission" date="2022-03" db="EMBL/GenBank/DDBJ databases">
        <authorList>
            <person name="Sayadi A."/>
        </authorList>
    </citation>
    <scope>NUCLEOTIDE SEQUENCE</scope>
</reference>
<name>A0A9P0KMF7_ACAOB</name>
<dbReference type="PANTHER" id="PTHR33359:SF1">
    <property type="entry name" value="MOLYBDOPTERIN SYNTHASE SULFUR CARRIER SUBUNIT"/>
    <property type="match status" value="1"/>
</dbReference>
<dbReference type="InterPro" id="IPR003749">
    <property type="entry name" value="ThiS/MoaD-like"/>
</dbReference>
<dbReference type="GO" id="GO:0000166">
    <property type="term" value="F:nucleotide binding"/>
    <property type="evidence" value="ECO:0007669"/>
    <property type="project" value="UniProtKB-KW"/>
</dbReference>
<dbReference type="GO" id="GO:0006777">
    <property type="term" value="P:Mo-molybdopterin cofactor biosynthetic process"/>
    <property type="evidence" value="ECO:0007669"/>
    <property type="project" value="InterPro"/>
</dbReference>
<dbReference type="EMBL" id="CAKOFQ010006867">
    <property type="protein sequence ID" value="CAH1977919.1"/>
    <property type="molecule type" value="Genomic_DNA"/>
</dbReference>
<comment type="caution">
    <text evidence="2">The sequence shown here is derived from an EMBL/GenBank/DDBJ whole genome shotgun (WGS) entry which is preliminary data.</text>
</comment>
<dbReference type="Proteomes" id="UP001152888">
    <property type="component" value="Unassembled WGS sequence"/>
</dbReference>
<accession>A0A9P0KMF7</accession>
<dbReference type="OrthoDB" id="5531344at2759"/>
<dbReference type="InterPro" id="IPR016155">
    <property type="entry name" value="Mopterin_synth/thiamin_S_b"/>
</dbReference>
<dbReference type="InterPro" id="IPR012675">
    <property type="entry name" value="Beta-grasp_dom_sf"/>
</dbReference>
<dbReference type="PANTHER" id="PTHR33359">
    <property type="entry name" value="MOLYBDOPTERIN SYNTHASE SULFUR CARRIER SUBUNIT"/>
    <property type="match status" value="1"/>
</dbReference>
<dbReference type="GO" id="GO:1990133">
    <property type="term" value="C:molybdopterin adenylyltransferase complex"/>
    <property type="evidence" value="ECO:0007669"/>
    <property type="project" value="TreeGrafter"/>
</dbReference>
<proteinExistence type="predicted"/>
<evidence type="ECO:0000256" key="1">
    <source>
        <dbReference type="ARBA" id="ARBA00022741"/>
    </source>
</evidence>
<organism evidence="2 3">
    <name type="scientific">Acanthoscelides obtectus</name>
    <name type="common">Bean weevil</name>
    <name type="synonym">Bruchus obtectus</name>
    <dbReference type="NCBI Taxonomy" id="200917"/>
    <lineage>
        <taxon>Eukaryota</taxon>
        <taxon>Metazoa</taxon>
        <taxon>Ecdysozoa</taxon>
        <taxon>Arthropoda</taxon>
        <taxon>Hexapoda</taxon>
        <taxon>Insecta</taxon>
        <taxon>Pterygota</taxon>
        <taxon>Neoptera</taxon>
        <taxon>Endopterygota</taxon>
        <taxon>Coleoptera</taxon>
        <taxon>Polyphaga</taxon>
        <taxon>Cucujiformia</taxon>
        <taxon>Chrysomeloidea</taxon>
        <taxon>Chrysomelidae</taxon>
        <taxon>Bruchinae</taxon>
        <taxon>Bruchini</taxon>
        <taxon>Acanthoscelides</taxon>
    </lineage>
</organism>
<evidence type="ECO:0000313" key="2">
    <source>
        <dbReference type="EMBL" id="CAH1977919.1"/>
    </source>
</evidence>
<keyword evidence="1" id="KW-0547">Nucleotide-binding</keyword>
<evidence type="ECO:0000313" key="3">
    <source>
        <dbReference type="Proteomes" id="UP001152888"/>
    </source>
</evidence>
<evidence type="ECO:0008006" key="4">
    <source>
        <dbReference type="Google" id="ProtNLM"/>
    </source>
</evidence>
<sequence>MPVTVNILFFAQARELAGKSEAEFTIETPIAYSDLVKRIVDEFSLTELQDHLILALNSDWVWDQEILNLKPADEIAVIPPLSGG</sequence>
<dbReference type="AlphaFoldDB" id="A0A9P0KMF7"/>
<dbReference type="InterPro" id="IPR044672">
    <property type="entry name" value="MOCS2A"/>
</dbReference>
<gene>
    <name evidence="2" type="ORF">ACAOBT_LOCUS12956</name>
</gene>
<keyword evidence="3" id="KW-1185">Reference proteome</keyword>
<dbReference type="SUPFAM" id="SSF54285">
    <property type="entry name" value="MoaD/ThiS"/>
    <property type="match status" value="1"/>
</dbReference>
<protein>
    <recommendedName>
        <fullName evidence="4">Molybdopterin synthase sulfur carrier subunit</fullName>
    </recommendedName>
</protein>